<reference evidence="2" key="2">
    <citation type="submission" date="2021-04" db="EMBL/GenBank/DDBJ databases">
        <title>Taxonomy of Flavobacteriaceae bacterium ZY171143.</title>
        <authorList>
            <person name="Li F."/>
        </authorList>
    </citation>
    <scope>NUCLEOTIDE SEQUENCE [LARGE SCALE GENOMIC DNA]</scope>
    <source>
        <strain evidence="2">ZY171143</strain>
    </source>
</reference>
<dbReference type="SUPFAM" id="SSF82185">
    <property type="entry name" value="Histone H3 K4-specific methyltransferase SET7/9 N-terminal domain"/>
    <property type="match status" value="1"/>
</dbReference>
<organism evidence="1 2">
    <name type="scientific">Faecalibacter bovis</name>
    <dbReference type="NCBI Taxonomy" id="2898187"/>
    <lineage>
        <taxon>Bacteria</taxon>
        <taxon>Pseudomonadati</taxon>
        <taxon>Bacteroidota</taxon>
        <taxon>Flavobacteriia</taxon>
        <taxon>Flavobacteriales</taxon>
        <taxon>Weeksellaceae</taxon>
        <taxon>Faecalibacter</taxon>
    </lineage>
</organism>
<dbReference type="InterPro" id="IPR011652">
    <property type="entry name" value="MORN_2"/>
</dbReference>
<name>A0ABX7XB97_9FLAO</name>
<dbReference type="RefSeq" id="WP_230475785.1">
    <property type="nucleotide sequence ID" value="NZ_CP072842.1"/>
</dbReference>
<protein>
    <recommendedName>
        <fullName evidence="3">Toxin-antitoxin system YwqK family antitoxin</fullName>
    </recommendedName>
</protein>
<evidence type="ECO:0000313" key="1">
    <source>
        <dbReference type="EMBL" id="QTV05158.1"/>
    </source>
</evidence>
<dbReference type="Proteomes" id="UP000672011">
    <property type="component" value="Chromosome"/>
</dbReference>
<gene>
    <name evidence="1" type="ORF">J9309_10235</name>
</gene>
<sequence>MRNYITIIIFILIGNIVKAQTHYEEVLRFNNGRIKSIVTYNAQNIKDGETINYHLDGAVQSIVPYINGAINGIIETYHPNTRLESKGMMVNDLQEGVFEYFYKNGNPKARILYINGKPNKIANCYDRKGNILYCGPFNMGNGEIYIYTEEGKLFQKDYFKNGELIKSETVN</sequence>
<accession>A0ABX7XB97</accession>
<reference evidence="1 2" key="1">
    <citation type="journal article" date="2021" name="Int. J. Syst. Evol. Microbiol.">
        <title>Faecalibacter bovis sp. nov., isolated from cow faeces.</title>
        <authorList>
            <person name="Li F."/>
            <person name="Zhao W."/>
            <person name="Hong Q."/>
            <person name="Shao Q."/>
            <person name="Song J."/>
            <person name="Yang S."/>
        </authorList>
    </citation>
    <scope>NUCLEOTIDE SEQUENCE [LARGE SCALE GENOMIC DNA]</scope>
    <source>
        <strain evidence="1 2">ZY171143</strain>
    </source>
</reference>
<dbReference type="Gene3D" id="3.90.930.1">
    <property type="match status" value="1"/>
</dbReference>
<keyword evidence="2" id="KW-1185">Reference proteome</keyword>
<evidence type="ECO:0000313" key="2">
    <source>
        <dbReference type="Proteomes" id="UP000672011"/>
    </source>
</evidence>
<evidence type="ECO:0008006" key="3">
    <source>
        <dbReference type="Google" id="ProtNLM"/>
    </source>
</evidence>
<proteinExistence type="predicted"/>
<dbReference type="EMBL" id="CP072842">
    <property type="protein sequence ID" value="QTV05158.1"/>
    <property type="molecule type" value="Genomic_DNA"/>
</dbReference>
<dbReference type="Pfam" id="PF07661">
    <property type="entry name" value="MORN_2"/>
    <property type="match status" value="3"/>
</dbReference>